<sequence length="81" mass="8897">MAATFDRLSARRGRRAALFFNSCPSAARASRASGSLLFGVASMPAKGNHFVFLLRDFVGVVAFGLLHWGRQVSLCYTDHYD</sequence>
<gene>
    <name evidence="1" type="ORF">RHMOL_Rhmol13G0128200</name>
</gene>
<keyword evidence="2" id="KW-1185">Reference proteome</keyword>
<evidence type="ECO:0000313" key="1">
    <source>
        <dbReference type="EMBL" id="KAI8524158.1"/>
    </source>
</evidence>
<dbReference type="EMBL" id="CM046400">
    <property type="protein sequence ID" value="KAI8524158.1"/>
    <property type="molecule type" value="Genomic_DNA"/>
</dbReference>
<evidence type="ECO:0000313" key="2">
    <source>
        <dbReference type="Proteomes" id="UP001062846"/>
    </source>
</evidence>
<comment type="caution">
    <text evidence="1">The sequence shown here is derived from an EMBL/GenBank/DDBJ whole genome shotgun (WGS) entry which is preliminary data.</text>
</comment>
<reference evidence="1" key="1">
    <citation type="submission" date="2022-02" db="EMBL/GenBank/DDBJ databases">
        <title>Plant Genome Project.</title>
        <authorList>
            <person name="Zhang R.-G."/>
        </authorList>
    </citation>
    <scope>NUCLEOTIDE SEQUENCE</scope>
    <source>
        <strain evidence="1">AT1</strain>
    </source>
</reference>
<proteinExistence type="predicted"/>
<organism evidence="1 2">
    <name type="scientific">Rhododendron molle</name>
    <name type="common">Chinese azalea</name>
    <name type="synonym">Azalea mollis</name>
    <dbReference type="NCBI Taxonomy" id="49168"/>
    <lineage>
        <taxon>Eukaryota</taxon>
        <taxon>Viridiplantae</taxon>
        <taxon>Streptophyta</taxon>
        <taxon>Embryophyta</taxon>
        <taxon>Tracheophyta</taxon>
        <taxon>Spermatophyta</taxon>
        <taxon>Magnoliopsida</taxon>
        <taxon>eudicotyledons</taxon>
        <taxon>Gunneridae</taxon>
        <taxon>Pentapetalae</taxon>
        <taxon>asterids</taxon>
        <taxon>Ericales</taxon>
        <taxon>Ericaceae</taxon>
        <taxon>Ericoideae</taxon>
        <taxon>Rhodoreae</taxon>
        <taxon>Rhododendron</taxon>
    </lineage>
</organism>
<protein>
    <submittedName>
        <fullName evidence="1">Uncharacterized protein</fullName>
    </submittedName>
</protein>
<dbReference type="Proteomes" id="UP001062846">
    <property type="component" value="Chromosome 13"/>
</dbReference>
<name>A0ACC0L7G4_RHOML</name>
<accession>A0ACC0L7G4</accession>